<dbReference type="AlphaFoldDB" id="A0A330LLH5"/>
<evidence type="ECO:0000259" key="2">
    <source>
        <dbReference type="Pfam" id="PF00144"/>
    </source>
</evidence>
<dbReference type="RefSeq" id="WP_112713421.1">
    <property type="nucleotide sequence ID" value="NZ_LS483250.1"/>
</dbReference>
<name>A0A330LLH5_9GAMM</name>
<evidence type="ECO:0000313" key="3">
    <source>
        <dbReference type="EMBL" id="SQD77680.1"/>
    </source>
</evidence>
<dbReference type="EMBL" id="LS483250">
    <property type="protein sequence ID" value="SQD77680.1"/>
    <property type="molecule type" value="Genomic_DNA"/>
</dbReference>
<keyword evidence="1" id="KW-0732">Signal</keyword>
<evidence type="ECO:0000256" key="1">
    <source>
        <dbReference type="SAM" id="SignalP"/>
    </source>
</evidence>
<proteinExistence type="predicted"/>
<dbReference type="InterPro" id="IPR050491">
    <property type="entry name" value="AmpC-like"/>
</dbReference>
<sequence>MIKMNVLACRLAYSLAMTLPMASVASPNNVANLESIFTNTDVPRVFSGVVIIAKGNDITFSYTSASQSASSDSTALAFTLQTPFVTASLSKQMTAALVMREVDQGRIDLDAPITQYLERLKGKWDAVITVRQLLNHLSGIVAMDKPLKTVPGDVFAYSNTGYNLLGELVATTSGKNYETLASDMFEYCGMDNTNPSSNTHNALRYHEKSPGELVAITKDLPARAAPSAGIISTAEDLVAWNQCLHNSELISAKSHVQMVTKAATRKHRWGALGYGFGLQLSDNTAVQEWSHSGYVLGYISTLSYYPKSDTSMILLENISWYPKDMTRVFYYHDQLRNQLLKSLK</sequence>
<feature type="signal peptide" evidence="1">
    <location>
        <begin position="1"/>
        <end position="25"/>
    </location>
</feature>
<dbReference type="PANTHER" id="PTHR46825:SF9">
    <property type="entry name" value="BETA-LACTAMASE-RELATED DOMAIN-CONTAINING PROTEIN"/>
    <property type="match status" value="1"/>
</dbReference>
<gene>
    <name evidence="3" type="ORF">MORIYA_1202</name>
</gene>
<dbReference type="Proteomes" id="UP000250163">
    <property type="component" value="Chromosome MORIYA"/>
</dbReference>
<dbReference type="KEGG" id="mya:MORIYA_1202"/>
<evidence type="ECO:0000313" key="4">
    <source>
        <dbReference type="Proteomes" id="UP000250163"/>
    </source>
</evidence>
<organism evidence="3 4">
    <name type="scientific">Moritella yayanosii</name>
    <dbReference type="NCBI Taxonomy" id="69539"/>
    <lineage>
        <taxon>Bacteria</taxon>
        <taxon>Pseudomonadati</taxon>
        <taxon>Pseudomonadota</taxon>
        <taxon>Gammaproteobacteria</taxon>
        <taxon>Alteromonadales</taxon>
        <taxon>Moritellaceae</taxon>
        <taxon>Moritella</taxon>
    </lineage>
</organism>
<feature type="domain" description="Beta-lactamase-related" evidence="2">
    <location>
        <begin position="49"/>
        <end position="320"/>
    </location>
</feature>
<dbReference type="OrthoDB" id="9799367at2"/>
<dbReference type="SUPFAM" id="SSF56601">
    <property type="entry name" value="beta-lactamase/transpeptidase-like"/>
    <property type="match status" value="1"/>
</dbReference>
<dbReference type="PANTHER" id="PTHR46825">
    <property type="entry name" value="D-ALANYL-D-ALANINE-CARBOXYPEPTIDASE/ENDOPEPTIDASE AMPH"/>
    <property type="match status" value="1"/>
</dbReference>
<feature type="chain" id="PRO_5016441389" evidence="1">
    <location>
        <begin position="26"/>
        <end position="344"/>
    </location>
</feature>
<keyword evidence="4" id="KW-1185">Reference proteome</keyword>
<dbReference type="InterPro" id="IPR012338">
    <property type="entry name" value="Beta-lactam/transpept-like"/>
</dbReference>
<dbReference type="InterPro" id="IPR001466">
    <property type="entry name" value="Beta-lactam-related"/>
</dbReference>
<dbReference type="Gene3D" id="3.40.710.10">
    <property type="entry name" value="DD-peptidase/beta-lactamase superfamily"/>
    <property type="match status" value="1"/>
</dbReference>
<dbReference type="Pfam" id="PF00144">
    <property type="entry name" value="Beta-lactamase"/>
    <property type="match status" value="1"/>
</dbReference>
<reference evidence="4" key="1">
    <citation type="submission" date="2018-05" db="EMBL/GenBank/DDBJ databases">
        <authorList>
            <person name="Cea G.-C."/>
            <person name="William W."/>
        </authorList>
    </citation>
    <scope>NUCLEOTIDE SEQUENCE [LARGE SCALE GENOMIC DNA]</scope>
    <source>
        <strain evidence="4">DB21MT 5</strain>
    </source>
</reference>
<protein>
    <submittedName>
        <fullName evidence="3">Beta-lactamase class C and other penicillin binding protein</fullName>
    </submittedName>
</protein>
<accession>A0A330LLH5</accession>